<dbReference type="Proteomes" id="UP000824782">
    <property type="component" value="Unassembled WGS sequence"/>
</dbReference>
<protein>
    <submittedName>
        <fullName evidence="1">Uncharacterized protein</fullName>
    </submittedName>
</protein>
<dbReference type="AlphaFoldDB" id="A0AAV6ZSP3"/>
<accession>A0AAV6ZSP3</accession>
<evidence type="ECO:0000313" key="1">
    <source>
        <dbReference type="EMBL" id="KAG8552402.1"/>
    </source>
</evidence>
<keyword evidence="2" id="KW-1185">Reference proteome</keyword>
<comment type="caution">
    <text evidence="1">The sequence shown here is derived from an EMBL/GenBank/DDBJ whole genome shotgun (WGS) entry which is preliminary data.</text>
</comment>
<organism evidence="1 2">
    <name type="scientific">Engystomops pustulosus</name>
    <name type="common">Tungara frog</name>
    <name type="synonym">Physalaemus pustulosus</name>
    <dbReference type="NCBI Taxonomy" id="76066"/>
    <lineage>
        <taxon>Eukaryota</taxon>
        <taxon>Metazoa</taxon>
        <taxon>Chordata</taxon>
        <taxon>Craniata</taxon>
        <taxon>Vertebrata</taxon>
        <taxon>Euteleostomi</taxon>
        <taxon>Amphibia</taxon>
        <taxon>Batrachia</taxon>
        <taxon>Anura</taxon>
        <taxon>Neobatrachia</taxon>
        <taxon>Hyloidea</taxon>
        <taxon>Leptodactylidae</taxon>
        <taxon>Leiuperinae</taxon>
        <taxon>Engystomops</taxon>
    </lineage>
</organism>
<sequence>MLLSVAIYIVKHIILHHVSILGDICKVHKVTQELQTSPEGVVYENFYILEKLTRRLLTPILAVTVHMQSSSPDM</sequence>
<dbReference type="EMBL" id="WNYA01000011">
    <property type="protein sequence ID" value="KAG8552402.1"/>
    <property type="molecule type" value="Genomic_DNA"/>
</dbReference>
<evidence type="ECO:0000313" key="2">
    <source>
        <dbReference type="Proteomes" id="UP000824782"/>
    </source>
</evidence>
<name>A0AAV6ZSP3_ENGPU</name>
<gene>
    <name evidence="1" type="ORF">GDO81_004517</name>
</gene>
<proteinExistence type="predicted"/>
<reference evidence="1" key="1">
    <citation type="thesis" date="2020" institute="ProQuest LLC" country="789 East Eisenhower Parkway, Ann Arbor, MI, USA">
        <title>Comparative Genomics and Chromosome Evolution.</title>
        <authorList>
            <person name="Mudd A.B."/>
        </authorList>
    </citation>
    <scope>NUCLEOTIDE SEQUENCE</scope>
    <source>
        <strain evidence="1">237g6f4</strain>
        <tissue evidence="1">Blood</tissue>
    </source>
</reference>